<dbReference type="InParanoid" id="A0A1Y1L2M8"/>
<dbReference type="Pfam" id="PF12832">
    <property type="entry name" value="MFS_1_like"/>
    <property type="match status" value="1"/>
</dbReference>
<dbReference type="FunCoup" id="A0A1Y1L2M8">
    <property type="interactions" value="13"/>
</dbReference>
<feature type="transmembrane region" description="Helical" evidence="6">
    <location>
        <begin position="318"/>
        <end position="340"/>
    </location>
</feature>
<feature type="transmembrane region" description="Helical" evidence="6">
    <location>
        <begin position="289"/>
        <end position="306"/>
    </location>
</feature>
<dbReference type="CDD" id="cd17335">
    <property type="entry name" value="MFS_MFSD6"/>
    <property type="match status" value="1"/>
</dbReference>
<feature type="transmembrane region" description="Helical" evidence="6">
    <location>
        <begin position="74"/>
        <end position="93"/>
    </location>
</feature>
<feature type="transmembrane region" description="Helical" evidence="6">
    <location>
        <begin position="40"/>
        <end position="62"/>
    </location>
</feature>
<feature type="transmembrane region" description="Helical" evidence="6">
    <location>
        <begin position="469"/>
        <end position="489"/>
    </location>
</feature>
<feature type="domain" description="Major facilitator superfamily associated" evidence="7">
    <location>
        <begin position="10"/>
        <end position="532"/>
    </location>
</feature>
<dbReference type="AlphaFoldDB" id="A0A1Y1L2M8"/>
<evidence type="ECO:0000256" key="2">
    <source>
        <dbReference type="ARBA" id="ARBA00005241"/>
    </source>
</evidence>
<evidence type="ECO:0000256" key="4">
    <source>
        <dbReference type="ARBA" id="ARBA00022989"/>
    </source>
</evidence>
<dbReference type="PANTHER" id="PTHR16172">
    <property type="entry name" value="MAJOR FACILITATOR SUPERFAMILY DOMAIN-CONTAINING PROTEIN 6-LIKE"/>
    <property type="match status" value="1"/>
</dbReference>
<comment type="subcellular location">
    <subcellularLocation>
        <location evidence="1">Membrane</location>
        <topology evidence="1">Multi-pass membrane protein</topology>
    </subcellularLocation>
</comment>
<dbReference type="Gene3D" id="1.20.1250.20">
    <property type="entry name" value="MFS general substrate transporter like domains"/>
    <property type="match status" value="3"/>
</dbReference>
<dbReference type="EMBL" id="GEZM01070915">
    <property type="protein sequence ID" value="JAV66225.1"/>
    <property type="molecule type" value="Transcribed_RNA"/>
</dbReference>
<accession>A0A1Y1L2M8</accession>
<dbReference type="InterPro" id="IPR036259">
    <property type="entry name" value="MFS_trans_sf"/>
</dbReference>
<comment type="similarity">
    <text evidence="2">Belongs to the major facilitator superfamily. MFSD6 family.</text>
</comment>
<evidence type="ECO:0000256" key="3">
    <source>
        <dbReference type="ARBA" id="ARBA00022692"/>
    </source>
</evidence>
<dbReference type="InterPro" id="IPR024989">
    <property type="entry name" value="MFS_assoc_dom"/>
</dbReference>
<reference evidence="8" key="1">
    <citation type="journal article" date="2016" name="Sci. Rep.">
        <title>Molecular characterization of firefly nuptial gifts: a multi-omics approach sheds light on postcopulatory sexual selection.</title>
        <authorList>
            <person name="Al-Wathiqui N."/>
            <person name="Fallon T.R."/>
            <person name="South A."/>
            <person name="Weng J.K."/>
            <person name="Lewis S.M."/>
        </authorList>
    </citation>
    <scope>NUCLEOTIDE SEQUENCE</scope>
</reference>
<evidence type="ECO:0000256" key="5">
    <source>
        <dbReference type="ARBA" id="ARBA00023136"/>
    </source>
</evidence>
<feature type="transmembrane region" description="Helical" evidence="6">
    <location>
        <begin position="361"/>
        <end position="389"/>
    </location>
</feature>
<protein>
    <recommendedName>
        <fullName evidence="7">Major facilitator superfamily associated domain-containing protein</fullName>
    </recommendedName>
</protein>
<gene>
    <name evidence="9" type="ORF">PPYR_10007</name>
</gene>
<reference evidence="9" key="3">
    <citation type="submission" date="2019-08" db="EMBL/GenBank/DDBJ databases">
        <authorList>
            <consortium name="Photinus pyralis genome working group"/>
            <person name="Fallon T.R."/>
            <person name="Sander Lower S.E."/>
            <person name="Weng J.-K."/>
        </authorList>
    </citation>
    <scope>NUCLEOTIDE SEQUENCE</scope>
    <source>
        <strain evidence="9">1611_PpyrPB1</strain>
        <tissue evidence="9">Whole body</tissue>
    </source>
</reference>
<evidence type="ECO:0000313" key="10">
    <source>
        <dbReference type="Proteomes" id="UP000327044"/>
    </source>
</evidence>
<dbReference type="Proteomes" id="UP000327044">
    <property type="component" value="Unassembled WGS sequence"/>
</dbReference>
<keyword evidence="5 6" id="KW-0472">Membrane</keyword>
<evidence type="ECO:0000313" key="8">
    <source>
        <dbReference type="EMBL" id="JAV66225.1"/>
    </source>
</evidence>
<keyword evidence="3 6" id="KW-0812">Transmembrane</keyword>
<dbReference type="PANTHER" id="PTHR16172:SF30">
    <property type="entry name" value="SUGAR BABY, ISOFORM C"/>
    <property type="match status" value="1"/>
</dbReference>
<dbReference type="SUPFAM" id="SSF103473">
    <property type="entry name" value="MFS general substrate transporter"/>
    <property type="match status" value="1"/>
</dbReference>
<organism evidence="8">
    <name type="scientific">Photinus pyralis</name>
    <name type="common">Common eastern firefly</name>
    <name type="synonym">Lampyris pyralis</name>
    <dbReference type="NCBI Taxonomy" id="7054"/>
    <lineage>
        <taxon>Eukaryota</taxon>
        <taxon>Metazoa</taxon>
        <taxon>Ecdysozoa</taxon>
        <taxon>Arthropoda</taxon>
        <taxon>Hexapoda</taxon>
        <taxon>Insecta</taxon>
        <taxon>Pterygota</taxon>
        <taxon>Neoptera</taxon>
        <taxon>Endopterygota</taxon>
        <taxon>Coleoptera</taxon>
        <taxon>Polyphaga</taxon>
        <taxon>Elateriformia</taxon>
        <taxon>Elateroidea</taxon>
        <taxon>Lampyridae</taxon>
        <taxon>Lampyrinae</taxon>
        <taxon>Photinus</taxon>
    </lineage>
</organism>
<dbReference type="InterPro" id="IPR051717">
    <property type="entry name" value="MFS_MFSD6"/>
</dbReference>
<sequence>MNLKINKDLLPMKGHYFLWNAGTAPIVPFMSVYARQLGLSSFIVGIIYTVLSFSGMLAKPLMGSLADKFQCRKLIFLVAQCVAAAAFFSMIFLPPIPQTKSLARAHFVCDAAEAGFEICRDNLDNYALTKIQSNVKEKDVICTMDCPFKARDWDIACKYWNISSSCERKTSRITFDARVPLNHSFQIDTCIYFRTPSVTIKQAQDIEPFCPLYHQITTDCDINCNAQVIDNMMTTTEQVTNVSDYHQFWLLLMVYLIAWIGQAVTVSVADTLCFQLLGHKPHKYGYQRMCGALGWGIFSIISGILVDQFSNADETDKNYVPVFGMGVAVLLLCVVVSYQIQYSHQAISSSILKDMCRLLTNIRILVFTLWCICMGLCTAMMWNFLFWHLEDLASKHSYETQACIKTIEGLVMGIQCLGGELPFFFLSSWILKRIGHVHAMSLVLLVMGVRFMFYSILVNPWWTLPIECLNGLTFGLFYATMASYASIVAPPGTETTTQGMVGAVFEGVGVSLGSFIAGLLLEEIGGSKTFRAFGIFALVACLIHALVQYLIQGSEKFRKDSVARYAAPQDAMFMFTEFDEDLQDS</sequence>
<proteinExistence type="inferred from homology"/>
<evidence type="ECO:0000313" key="9">
    <source>
        <dbReference type="EMBL" id="KAB0795946.1"/>
    </source>
</evidence>
<feature type="transmembrane region" description="Helical" evidence="6">
    <location>
        <begin position="16"/>
        <end position="34"/>
    </location>
</feature>
<keyword evidence="10" id="KW-1185">Reference proteome</keyword>
<evidence type="ECO:0000256" key="6">
    <source>
        <dbReference type="SAM" id="Phobius"/>
    </source>
</evidence>
<dbReference type="EMBL" id="VVIM01000007">
    <property type="protein sequence ID" value="KAB0795946.1"/>
    <property type="molecule type" value="Genomic_DNA"/>
</dbReference>
<feature type="transmembrane region" description="Helical" evidence="6">
    <location>
        <begin position="437"/>
        <end position="457"/>
    </location>
</feature>
<feature type="transmembrane region" description="Helical" evidence="6">
    <location>
        <begin position="248"/>
        <end position="277"/>
    </location>
</feature>
<reference evidence="9 10" key="2">
    <citation type="journal article" date="2018" name="Elife">
        <title>Firefly genomes illuminate parallel origins of bioluminescence in beetles.</title>
        <authorList>
            <person name="Fallon T.R."/>
            <person name="Lower S.E."/>
            <person name="Chang C.H."/>
            <person name="Bessho-Uehara M."/>
            <person name="Martin G.J."/>
            <person name="Bewick A.J."/>
            <person name="Behringer M."/>
            <person name="Debat H.J."/>
            <person name="Wong I."/>
            <person name="Day J.C."/>
            <person name="Suvorov A."/>
            <person name="Silva C.J."/>
            <person name="Stanger-Hall K.F."/>
            <person name="Hall D.W."/>
            <person name="Schmitz R.J."/>
            <person name="Nelson D.R."/>
            <person name="Lewis S.M."/>
            <person name="Shigenobu S."/>
            <person name="Bybee S.M."/>
            <person name="Larracuente A.M."/>
            <person name="Oba Y."/>
            <person name="Weng J.K."/>
        </authorList>
    </citation>
    <scope>NUCLEOTIDE SEQUENCE [LARGE SCALE GENOMIC DNA]</scope>
    <source>
        <strain evidence="9">1611_PpyrPB1</strain>
        <tissue evidence="9">Whole body</tissue>
    </source>
</reference>
<feature type="transmembrane region" description="Helical" evidence="6">
    <location>
        <begin position="501"/>
        <end position="521"/>
    </location>
</feature>
<dbReference type="GO" id="GO:0016020">
    <property type="term" value="C:membrane"/>
    <property type="evidence" value="ECO:0007669"/>
    <property type="project" value="UniProtKB-SubCell"/>
</dbReference>
<keyword evidence="4 6" id="KW-1133">Transmembrane helix</keyword>
<dbReference type="OrthoDB" id="515887at2759"/>
<feature type="transmembrane region" description="Helical" evidence="6">
    <location>
        <begin position="533"/>
        <end position="551"/>
    </location>
</feature>
<name>A0A1Y1L2M8_PHOPY</name>
<evidence type="ECO:0000256" key="1">
    <source>
        <dbReference type="ARBA" id="ARBA00004141"/>
    </source>
</evidence>
<evidence type="ECO:0000259" key="7">
    <source>
        <dbReference type="Pfam" id="PF12832"/>
    </source>
</evidence>
<dbReference type="EMBL" id="GEZM01070916">
    <property type="protein sequence ID" value="JAV66223.1"/>
    <property type="molecule type" value="Transcribed_RNA"/>
</dbReference>
<feature type="transmembrane region" description="Helical" evidence="6">
    <location>
        <begin position="409"/>
        <end position="430"/>
    </location>
</feature>